<feature type="chain" id="PRO_5047136516" evidence="1">
    <location>
        <begin position="29"/>
        <end position="181"/>
    </location>
</feature>
<evidence type="ECO:0000313" key="3">
    <source>
        <dbReference type="Proteomes" id="UP001209701"/>
    </source>
</evidence>
<dbReference type="PANTHER" id="PTHR35567:SF1">
    <property type="entry name" value="CONSERVED FUNGAL PROTEIN (AFU_ORTHOLOGUE AFUA_1G14230)"/>
    <property type="match status" value="1"/>
</dbReference>
<accession>A0ABT2YIB7</accession>
<dbReference type="PANTHER" id="PTHR35567">
    <property type="entry name" value="MALATE DEHYDROGENASE (AFU_ORTHOLOGUE AFUA_2G13800)"/>
    <property type="match status" value="1"/>
</dbReference>
<dbReference type="RefSeq" id="WP_263572378.1">
    <property type="nucleotide sequence ID" value="NZ_JAJIRN010000007.1"/>
</dbReference>
<keyword evidence="1" id="KW-0732">Signal</keyword>
<evidence type="ECO:0000256" key="1">
    <source>
        <dbReference type="SAM" id="SignalP"/>
    </source>
</evidence>
<reference evidence="2 3" key="1">
    <citation type="submission" date="2021-11" db="EMBL/GenBank/DDBJ databases">
        <authorList>
            <person name="Liang Q."/>
            <person name="Mou H."/>
            <person name="Liu Z."/>
        </authorList>
    </citation>
    <scope>NUCLEOTIDE SEQUENCE [LARGE SCALE GENOMIC DNA]</scope>
    <source>
        <strain evidence="2 3">CHU3</strain>
    </source>
</reference>
<dbReference type="Pfam" id="PF11937">
    <property type="entry name" value="DUF3455"/>
    <property type="match status" value="1"/>
</dbReference>
<evidence type="ECO:0000313" key="2">
    <source>
        <dbReference type="EMBL" id="MCV2369797.1"/>
    </source>
</evidence>
<dbReference type="EMBL" id="JAJIRN010000007">
    <property type="protein sequence ID" value="MCV2369797.1"/>
    <property type="molecule type" value="Genomic_DNA"/>
</dbReference>
<comment type="caution">
    <text evidence="2">The sequence shown here is derived from an EMBL/GenBank/DDBJ whole genome shotgun (WGS) entry which is preliminary data.</text>
</comment>
<organism evidence="2 3">
    <name type="scientific">Roseateles oligotrophus</name>
    <dbReference type="NCBI Taxonomy" id="1769250"/>
    <lineage>
        <taxon>Bacteria</taxon>
        <taxon>Pseudomonadati</taxon>
        <taxon>Pseudomonadota</taxon>
        <taxon>Betaproteobacteria</taxon>
        <taxon>Burkholderiales</taxon>
        <taxon>Sphaerotilaceae</taxon>
        <taxon>Roseateles</taxon>
    </lineage>
</organism>
<sequence>MNKSFAVANIAKRSGLLVALLISFSAQAAPAAAIPEAIKAPAGQAMSLEVQATGVQIYECKANDAAKFEWVFKGPEAELFDGAGISIGKHYGGPSWESADGSKVVGEVKARDNGPDANAIPWLLLSAKSNSGAGVFGAVQSIQRVSTSGGKAPADGCNAAAAGKGVRVAYKAAYYFYTAKP</sequence>
<dbReference type="Proteomes" id="UP001209701">
    <property type="component" value="Unassembled WGS sequence"/>
</dbReference>
<gene>
    <name evidence="2" type="ORF">LNV07_17080</name>
</gene>
<proteinExistence type="predicted"/>
<dbReference type="InterPro" id="IPR021851">
    <property type="entry name" value="DUF3455"/>
</dbReference>
<protein>
    <submittedName>
        <fullName evidence="2">DUF3455 domain-containing protein</fullName>
    </submittedName>
</protein>
<name>A0ABT2YIB7_9BURK</name>
<feature type="signal peptide" evidence="1">
    <location>
        <begin position="1"/>
        <end position="28"/>
    </location>
</feature>
<keyword evidence="3" id="KW-1185">Reference proteome</keyword>